<evidence type="ECO:0000313" key="5">
    <source>
        <dbReference type="EMBL" id="RFN45015.1"/>
    </source>
</evidence>
<keyword evidence="1" id="KW-0378">Hydrolase</keyword>
<dbReference type="STRING" id="2594813.A0A395MAU6"/>
<feature type="compositionally biased region" description="Low complexity" evidence="2">
    <location>
        <begin position="58"/>
        <end position="81"/>
    </location>
</feature>
<feature type="signal peptide" evidence="3">
    <location>
        <begin position="1"/>
        <end position="17"/>
    </location>
</feature>
<evidence type="ECO:0000313" key="6">
    <source>
        <dbReference type="Proteomes" id="UP000265631"/>
    </source>
</evidence>
<dbReference type="EMBL" id="PXXK01000381">
    <property type="protein sequence ID" value="RFN45015.1"/>
    <property type="molecule type" value="Genomic_DNA"/>
</dbReference>
<feature type="domain" description="CBM-cenC" evidence="4">
    <location>
        <begin position="82"/>
        <end position="161"/>
    </location>
</feature>
<reference evidence="5 6" key="1">
    <citation type="journal article" date="2018" name="PLoS Pathog.">
        <title>Evolution of structural diversity of trichothecenes, a family of toxins produced by plant pathogenic and entomopathogenic fungi.</title>
        <authorList>
            <person name="Proctor R.H."/>
            <person name="McCormick S.P."/>
            <person name="Kim H.S."/>
            <person name="Cardoza R.E."/>
            <person name="Stanley A.M."/>
            <person name="Lindo L."/>
            <person name="Kelly A."/>
            <person name="Brown D.W."/>
            <person name="Lee T."/>
            <person name="Vaughan M.M."/>
            <person name="Alexander N.J."/>
            <person name="Busman M."/>
            <person name="Gutierrez S."/>
        </authorList>
    </citation>
    <scope>NUCLEOTIDE SEQUENCE [LARGE SCALE GENOMIC DNA]</scope>
    <source>
        <strain evidence="5 6">NRRL 13405</strain>
    </source>
</reference>
<feature type="region of interest" description="Disordered" evidence="2">
    <location>
        <begin position="58"/>
        <end position="84"/>
    </location>
</feature>
<evidence type="ECO:0000256" key="1">
    <source>
        <dbReference type="ARBA" id="ARBA00022801"/>
    </source>
</evidence>
<dbReference type="Proteomes" id="UP000265631">
    <property type="component" value="Unassembled WGS sequence"/>
</dbReference>
<evidence type="ECO:0000256" key="3">
    <source>
        <dbReference type="SAM" id="SignalP"/>
    </source>
</evidence>
<organism evidence="5 6">
    <name type="scientific">Fusarium flagelliforme</name>
    <dbReference type="NCBI Taxonomy" id="2675880"/>
    <lineage>
        <taxon>Eukaryota</taxon>
        <taxon>Fungi</taxon>
        <taxon>Dikarya</taxon>
        <taxon>Ascomycota</taxon>
        <taxon>Pezizomycotina</taxon>
        <taxon>Sordariomycetes</taxon>
        <taxon>Hypocreomycetidae</taxon>
        <taxon>Hypocreales</taxon>
        <taxon>Nectriaceae</taxon>
        <taxon>Fusarium</taxon>
        <taxon>Fusarium incarnatum-equiseti species complex</taxon>
    </lineage>
</organism>
<proteinExistence type="predicted"/>
<dbReference type="Gene3D" id="2.60.120.260">
    <property type="entry name" value="Galactose-binding domain-like"/>
    <property type="match status" value="1"/>
</dbReference>
<evidence type="ECO:0000256" key="2">
    <source>
        <dbReference type="SAM" id="MobiDB-lite"/>
    </source>
</evidence>
<evidence type="ECO:0000259" key="4">
    <source>
        <dbReference type="Pfam" id="PF02018"/>
    </source>
</evidence>
<keyword evidence="3" id="KW-0732">Signal</keyword>
<feature type="chain" id="PRO_5017273795" description="CBM-cenC domain-containing protein" evidence="3">
    <location>
        <begin position="18"/>
        <end position="231"/>
    </location>
</feature>
<protein>
    <recommendedName>
        <fullName evidence="4">CBM-cenC domain-containing protein</fullName>
    </recommendedName>
</protein>
<dbReference type="Pfam" id="PF02018">
    <property type="entry name" value="CBM_4_9"/>
    <property type="match status" value="1"/>
</dbReference>
<sequence length="231" mass="24163">MKPTYLQLLALCQYALASPCKPSLSSVSSALSTTTTEAVSESILPTTESTVISIVATTSAEPSPTSVEPSTTTSSGPQQPTNLLRNAGFEDDTVAPWELPRGVGTISVSNVEVHGRSQSGYMTGAPGGPANLGFRQPLDSLLIKPNTNYQFSVWVKTTSSSGCFTQGLSCGTGTAVFGQTNFGGPLNEWVFATATCSWTQDRLDAGASVLVTGTCERLSFYADDATLVEVQ</sequence>
<dbReference type="SUPFAM" id="SSF49785">
    <property type="entry name" value="Galactose-binding domain-like"/>
    <property type="match status" value="1"/>
</dbReference>
<dbReference type="InterPro" id="IPR008979">
    <property type="entry name" value="Galactose-bd-like_sf"/>
</dbReference>
<gene>
    <name evidence="5" type="ORF">FIE12Z_10743</name>
</gene>
<accession>A0A395MAU6</accession>
<name>A0A395MAU6_9HYPO</name>
<dbReference type="InterPro" id="IPR003305">
    <property type="entry name" value="CenC_carb-bd"/>
</dbReference>
<keyword evidence="6" id="KW-1185">Reference proteome</keyword>
<dbReference type="GO" id="GO:0016798">
    <property type="term" value="F:hydrolase activity, acting on glycosyl bonds"/>
    <property type="evidence" value="ECO:0007669"/>
    <property type="project" value="InterPro"/>
</dbReference>
<dbReference type="AlphaFoldDB" id="A0A395MAU6"/>
<comment type="caution">
    <text evidence="5">The sequence shown here is derived from an EMBL/GenBank/DDBJ whole genome shotgun (WGS) entry which is preliminary data.</text>
</comment>